<comment type="caution">
    <text evidence="2">The sequence shown here is derived from an EMBL/GenBank/DDBJ whole genome shotgun (WGS) entry which is preliminary data.</text>
</comment>
<keyword evidence="3" id="KW-1185">Reference proteome</keyword>
<evidence type="ECO:0000313" key="2">
    <source>
        <dbReference type="EMBL" id="MEE3717517.1"/>
    </source>
</evidence>
<feature type="transmembrane region" description="Helical" evidence="1">
    <location>
        <begin position="20"/>
        <end position="40"/>
    </location>
</feature>
<dbReference type="Proteomes" id="UP001333818">
    <property type="component" value="Unassembled WGS sequence"/>
</dbReference>
<evidence type="ECO:0000313" key="3">
    <source>
        <dbReference type="Proteomes" id="UP001333818"/>
    </source>
</evidence>
<organism evidence="2 3">
    <name type="scientific">Tumidithrix elongata BACA0141</name>
    <dbReference type="NCBI Taxonomy" id="2716417"/>
    <lineage>
        <taxon>Bacteria</taxon>
        <taxon>Bacillati</taxon>
        <taxon>Cyanobacteriota</taxon>
        <taxon>Cyanophyceae</taxon>
        <taxon>Pseudanabaenales</taxon>
        <taxon>Pseudanabaenaceae</taxon>
        <taxon>Tumidithrix</taxon>
        <taxon>Tumidithrix elongata</taxon>
    </lineage>
</organism>
<keyword evidence="1" id="KW-1133">Transmembrane helix</keyword>
<name>A0AAW9PSS1_9CYAN</name>
<dbReference type="EMBL" id="JAZBJZ010000044">
    <property type="protein sequence ID" value="MEE3717517.1"/>
    <property type="molecule type" value="Genomic_DNA"/>
</dbReference>
<feature type="transmembrane region" description="Helical" evidence="1">
    <location>
        <begin position="122"/>
        <end position="143"/>
    </location>
</feature>
<protein>
    <submittedName>
        <fullName evidence="2">Uncharacterized protein</fullName>
    </submittedName>
</protein>
<reference evidence="2" key="1">
    <citation type="submission" date="2024-01" db="EMBL/GenBank/DDBJ databases">
        <title>Bank of Algae and Cyanobacteria of the Azores (BACA) strain genomes.</title>
        <authorList>
            <person name="Luz R."/>
            <person name="Cordeiro R."/>
            <person name="Fonseca A."/>
            <person name="Goncalves V."/>
        </authorList>
    </citation>
    <scope>NUCLEOTIDE SEQUENCE</scope>
    <source>
        <strain evidence="2">BACA0141</strain>
    </source>
</reference>
<keyword evidence="1" id="KW-0472">Membrane</keyword>
<dbReference type="AlphaFoldDB" id="A0AAW9PSS1"/>
<feature type="transmembrane region" description="Helical" evidence="1">
    <location>
        <begin position="155"/>
        <end position="176"/>
    </location>
</feature>
<sequence>MAVTLSSDKDIELIIMLSKLAVSLSVMAFIISLIFLLKIVNLEKQLKGKLGRSTKLERFSSPKTEFYSPPTEQRIPVNQLSQFHTQNFDREVERYPLKRTIAAQNWSRSNHPRKGNRRKDKYITFFLITIALFLICTVVVFQLGDVFGKGDYPLYLWLIVGFVMLAIATVSEELFLK</sequence>
<dbReference type="RefSeq" id="WP_330483946.1">
    <property type="nucleotide sequence ID" value="NZ_JAZBJZ010000044.1"/>
</dbReference>
<proteinExistence type="predicted"/>
<accession>A0AAW9PSS1</accession>
<gene>
    <name evidence="2" type="ORF">V2H45_12205</name>
</gene>
<evidence type="ECO:0000256" key="1">
    <source>
        <dbReference type="SAM" id="Phobius"/>
    </source>
</evidence>
<keyword evidence="1" id="KW-0812">Transmembrane</keyword>